<sequence>MEVKEDEKAYRSVSQWFPNSECMKRLPLPQFVAEHNVDISKKLKRTGLGIKAELTSILNSVPQKSNAAVTAPKQESNLMDSLNAIPLDVLLTYVHKQAEALETAHTALDQSRSKGIRKAWSKTEEFVVQFDRFLNAYSGILGIVTLADAQYGGVAGATLALLFSTVKLKIKNEEAIVSAMVQISDRLPDLAVYRKIYPEPELGKMLIEAYKRIILLAREATSYFLGSTWGRQLINFGNPLMFELMEQDMRKILSRIRTRCEVLLAQRVDQLANELKDMQEREDRSMVVSLRERLKIGNYRTEDAALSLKQYRETLGSSFDDDRHRSKLRKSDLMADNRARCWQEGSSCLLMLSGRNEEGVSEVAMSWLSPVAVDIVLDLLSQRRLVAFEVCIRSSTLQNTLARFIFQLLEKNPAVVRRGQDWYDIESHIAWDGDSDERTQHLCKALLKIIDLQNDEVFIILDRPELSDDDSVGAFASSMLHLVEQTKGVLKVLIVHRAELWNWEENQGSVIKKSTRRNVCQALRIDQCRLGSEHIE</sequence>
<proteinExistence type="predicted"/>
<evidence type="ECO:0000313" key="3">
    <source>
        <dbReference type="Proteomes" id="UP000676310"/>
    </source>
</evidence>
<dbReference type="InterPro" id="IPR056125">
    <property type="entry name" value="DUF7708"/>
</dbReference>
<feature type="domain" description="DUF7708" evidence="1">
    <location>
        <begin position="126"/>
        <end position="252"/>
    </location>
</feature>
<keyword evidence="3" id="KW-1185">Reference proteome</keyword>
<dbReference type="GeneID" id="67018336"/>
<reference evidence="2" key="1">
    <citation type="submission" date="2021-05" db="EMBL/GenBank/DDBJ databases">
        <authorList>
            <person name="Stam R."/>
        </authorList>
    </citation>
    <scope>NUCLEOTIDE SEQUENCE</scope>
    <source>
        <strain evidence="2">CS162</strain>
    </source>
</reference>
<organism evidence="2 3">
    <name type="scientific">Alternaria atra</name>
    <dbReference type="NCBI Taxonomy" id="119953"/>
    <lineage>
        <taxon>Eukaryota</taxon>
        <taxon>Fungi</taxon>
        <taxon>Dikarya</taxon>
        <taxon>Ascomycota</taxon>
        <taxon>Pezizomycotina</taxon>
        <taxon>Dothideomycetes</taxon>
        <taxon>Pleosporomycetidae</taxon>
        <taxon>Pleosporales</taxon>
        <taxon>Pleosporineae</taxon>
        <taxon>Pleosporaceae</taxon>
        <taxon>Alternaria</taxon>
        <taxon>Alternaria sect. Ulocladioides</taxon>
    </lineage>
</organism>
<evidence type="ECO:0000313" key="2">
    <source>
        <dbReference type="EMBL" id="CAG5163408.1"/>
    </source>
</evidence>
<evidence type="ECO:0000259" key="1">
    <source>
        <dbReference type="Pfam" id="PF24809"/>
    </source>
</evidence>
<dbReference type="Proteomes" id="UP000676310">
    <property type="component" value="Unassembled WGS sequence"/>
</dbReference>
<comment type="caution">
    <text evidence="2">The sequence shown here is derived from an EMBL/GenBank/DDBJ whole genome shotgun (WGS) entry which is preliminary data.</text>
</comment>
<dbReference type="OrthoDB" id="5389929at2759"/>
<dbReference type="AlphaFoldDB" id="A0A8J2I9N0"/>
<protein>
    <recommendedName>
        <fullName evidence="1">DUF7708 domain-containing protein</fullName>
    </recommendedName>
</protein>
<gene>
    <name evidence="2" type="ORF">ALTATR162_LOCUS6446</name>
</gene>
<dbReference type="RefSeq" id="XP_043170003.1">
    <property type="nucleotide sequence ID" value="XM_043314068.1"/>
</dbReference>
<dbReference type="Pfam" id="PF24809">
    <property type="entry name" value="DUF7708"/>
    <property type="match status" value="1"/>
</dbReference>
<dbReference type="EMBL" id="CAJRGZ010000019">
    <property type="protein sequence ID" value="CAG5163408.1"/>
    <property type="molecule type" value="Genomic_DNA"/>
</dbReference>
<accession>A0A8J2I9N0</accession>
<name>A0A8J2I9N0_9PLEO</name>